<dbReference type="InterPro" id="IPR011701">
    <property type="entry name" value="MFS"/>
</dbReference>
<dbReference type="PANTHER" id="PTHR23502:SF132">
    <property type="entry name" value="POLYAMINE TRANSPORTER 2-RELATED"/>
    <property type="match status" value="1"/>
</dbReference>
<feature type="transmembrane region" description="Helical" evidence="8">
    <location>
        <begin position="369"/>
        <end position="386"/>
    </location>
</feature>
<accession>A0AA41QNW4</accession>
<comment type="caution">
    <text evidence="8">Lacks conserved residue(s) required for the propagation of feature annotation.</text>
</comment>
<dbReference type="CDD" id="cd17320">
    <property type="entry name" value="MFS_MdfA_MDR_like"/>
    <property type="match status" value="1"/>
</dbReference>
<dbReference type="PANTHER" id="PTHR23502">
    <property type="entry name" value="MAJOR FACILITATOR SUPERFAMILY"/>
    <property type="match status" value="1"/>
</dbReference>
<dbReference type="Proteomes" id="UP001156140">
    <property type="component" value="Unassembled WGS sequence"/>
</dbReference>
<dbReference type="GO" id="GO:0005886">
    <property type="term" value="C:plasma membrane"/>
    <property type="evidence" value="ECO:0007669"/>
    <property type="project" value="UniProtKB-SubCell"/>
</dbReference>
<evidence type="ECO:0000256" key="4">
    <source>
        <dbReference type="ARBA" id="ARBA00022475"/>
    </source>
</evidence>
<evidence type="ECO:0000256" key="8">
    <source>
        <dbReference type="RuleBase" id="RU365088"/>
    </source>
</evidence>
<dbReference type="EMBL" id="JALAZD010000001">
    <property type="protein sequence ID" value="MCI0127623.1"/>
    <property type="molecule type" value="Genomic_DNA"/>
</dbReference>
<keyword evidence="3 8" id="KW-0813">Transport</keyword>
<reference evidence="10" key="1">
    <citation type="submission" date="2022-03" db="EMBL/GenBank/DDBJ databases">
        <title>The complete genome sequence of a Methyloterrigena soli.</title>
        <authorList>
            <person name="Zi Z."/>
        </authorList>
    </citation>
    <scope>NUCLEOTIDE SEQUENCE</scope>
    <source>
        <strain evidence="10">M48</strain>
    </source>
</reference>
<evidence type="ECO:0000256" key="3">
    <source>
        <dbReference type="ARBA" id="ARBA00022448"/>
    </source>
</evidence>
<feature type="transmembrane region" description="Helical" evidence="8">
    <location>
        <begin position="242"/>
        <end position="264"/>
    </location>
</feature>
<dbReference type="InterPro" id="IPR020846">
    <property type="entry name" value="MFS_dom"/>
</dbReference>
<feature type="transmembrane region" description="Helical" evidence="8">
    <location>
        <begin position="44"/>
        <end position="62"/>
    </location>
</feature>
<dbReference type="AlphaFoldDB" id="A0AA41QNW4"/>
<evidence type="ECO:0000256" key="6">
    <source>
        <dbReference type="ARBA" id="ARBA00022989"/>
    </source>
</evidence>
<sequence length="409" mass="44093">MSRPVFIALIASLMALNALAIDVMLPALPYMGEALGITSENERQFVISAYMVGFGIAQLAYGPLSDRFGRRAPIFVGLTIYVLAAIGAAFAPNFVMLLVIRAIQGVGAASTRVIATSIVRDRYSGRAMAEVMSLVFMVFMIIPIVAPGIGQLILLTAPWEAIFIFMAVLGTVICLISYFYLPETLAIGNRRPLTIGSVFDGFRIVFTNRVALMYGAAGMLTFGALFGFISTSQQIFVDIYGFGPYFPIAFAVMASFMSISSFLNSRIVSRFGMRRISHFALLVYTTLAGIWLVISLFGPMPFWLFFVLLTTVMFMFGWAGSNMNSLSMEPLGAVAGTASSVFGFLQTVGGAAIGSFVGQQFNGTVTPVATGYFTMGALALVCVLIAERGKLFGVGAEYSHTDFSHHEAH</sequence>
<evidence type="ECO:0000256" key="7">
    <source>
        <dbReference type="ARBA" id="ARBA00023136"/>
    </source>
</evidence>
<evidence type="ECO:0000313" key="11">
    <source>
        <dbReference type="Proteomes" id="UP001156140"/>
    </source>
</evidence>
<feature type="transmembrane region" description="Helical" evidence="8">
    <location>
        <begin position="161"/>
        <end position="181"/>
    </location>
</feature>
<keyword evidence="4" id="KW-1003">Cell membrane</keyword>
<evidence type="ECO:0000259" key="9">
    <source>
        <dbReference type="PROSITE" id="PS50850"/>
    </source>
</evidence>
<dbReference type="Gene3D" id="1.20.1720.10">
    <property type="entry name" value="Multidrug resistance protein D"/>
    <property type="match status" value="1"/>
</dbReference>
<dbReference type="InterPro" id="IPR036259">
    <property type="entry name" value="MFS_trans_sf"/>
</dbReference>
<comment type="subcellular location">
    <subcellularLocation>
        <location evidence="8">Cell inner membrane</location>
        <topology evidence="8">Multi-pass membrane protein</topology>
    </subcellularLocation>
    <subcellularLocation>
        <location evidence="1">Cell membrane</location>
        <topology evidence="1">Multi-pass membrane protein</topology>
    </subcellularLocation>
</comment>
<feature type="transmembrane region" description="Helical" evidence="8">
    <location>
        <begin position="131"/>
        <end position="155"/>
    </location>
</feature>
<protein>
    <recommendedName>
        <fullName evidence="8">Bcr/CflA family efflux transporter</fullName>
    </recommendedName>
</protein>
<keyword evidence="7 8" id="KW-0472">Membrane</keyword>
<evidence type="ECO:0000256" key="5">
    <source>
        <dbReference type="ARBA" id="ARBA00022692"/>
    </source>
</evidence>
<feature type="domain" description="Major facilitator superfamily (MFS) profile" evidence="9">
    <location>
        <begin position="6"/>
        <end position="389"/>
    </location>
</feature>
<name>A0AA41QNW4_9HYPH</name>
<dbReference type="SUPFAM" id="SSF103473">
    <property type="entry name" value="MFS general substrate transporter"/>
    <property type="match status" value="1"/>
</dbReference>
<keyword evidence="8" id="KW-0997">Cell inner membrane</keyword>
<comment type="similarity">
    <text evidence="2 8">Belongs to the major facilitator superfamily. Bcr/CmlA family.</text>
</comment>
<dbReference type="GO" id="GO:0042910">
    <property type="term" value="F:xenobiotic transmembrane transporter activity"/>
    <property type="evidence" value="ECO:0007669"/>
    <property type="project" value="InterPro"/>
</dbReference>
<feature type="transmembrane region" description="Helical" evidence="8">
    <location>
        <begin position="276"/>
        <end position="294"/>
    </location>
</feature>
<gene>
    <name evidence="10" type="ORF">ML536_12390</name>
</gene>
<dbReference type="Pfam" id="PF07690">
    <property type="entry name" value="MFS_1"/>
    <property type="match status" value="1"/>
</dbReference>
<evidence type="ECO:0000313" key="10">
    <source>
        <dbReference type="EMBL" id="MCI0127623.1"/>
    </source>
</evidence>
<feature type="transmembrane region" description="Helical" evidence="8">
    <location>
        <begin position="331"/>
        <end position="357"/>
    </location>
</feature>
<dbReference type="GO" id="GO:1990961">
    <property type="term" value="P:xenobiotic detoxification by transmembrane export across the plasma membrane"/>
    <property type="evidence" value="ECO:0007669"/>
    <property type="project" value="InterPro"/>
</dbReference>
<feature type="transmembrane region" description="Helical" evidence="8">
    <location>
        <begin position="74"/>
        <end position="92"/>
    </location>
</feature>
<comment type="caution">
    <text evidence="10">The sequence shown here is derived from an EMBL/GenBank/DDBJ whole genome shotgun (WGS) entry which is preliminary data.</text>
</comment>
<organism evidence="10 11">
    <name type="scientific">Paradevosia shaoguanensis</name>
    <dbReference type="NCBI Taxonomy" id="1335043"/>
    <lineage>
        <taxon>Bacteria</taxon>
        <taxon>Pseudomonadati</taxon>
        <taxon>Pseudomonadota</taxon>
        <taxon>Alphaproteobacteria</taxon>
        <taxon>Hyphomicrobiales</taxon>
        <taxon>Devosiaceae</taxon>
        <taxon>Paradevosia</taxon>
    </lineage>
</organism>
<keyword evidence="5 8" id="KW-0812">Transmembrane</keyword>
<dbReference type="PROSITE" id="PS50850">
    <property type="entry name" value="MFS"/>
    <property type="match status" value="1"/>
</dbReference>
<keyword evidence="6 8" id="KW-1133">Transmembrane helix</keyword>
<dbReference type="InterPro" id="IPR004812">
    <property type="entry name" value="Efflux_drug-R_Bcr/CmlA"/>
</dbReference>
<evidence type="ECO:0000256" key="2">
    <source>
        <dbReference type="ARBA" id="ARBA00006236"/>
    </source>
</evidence>
<feature type="transmembrane region" description="Helical" evidence="8">
    <location>
        <begin position="211"/>
        <end position="230"/>
    </location>
</feature>
<proteinExistence type="inferred from homology"/>
<evidence type="ECO:0000256" key="1">
    <source>
        <dbReference type="ARBA" id="ARBA00004651"/>
    </source>
</evidence>
<keyword evidence="11" id="KW-1185">Reference proteome</keyword>
<dbReference type="NCBIfam" id="TIGR00710">
    <property type="entry name" value="efflux_Bcr_CflA"/>
    <property type="match status" value="1"/>
</dbReference>
<feature type="transmembrane region" description="Helical" evidence="8">
    <location>
        <begin position="300"/>
        <end position="319"/>
    </location>
</feature>